<dbReference type="InterPro" id="IPR027417">
    <property type="entry name" value="P-loop_NTPase"/>
</dbReference>
<evidence type="ECO:0000313" key="10">
    <source>
        <dbReference type="Proteomes" id="UP001595075"/>
    </source>
</evidence>
<dbReference type="CDD" id="cd18808">
    <property type="entry name" value="SF1_C_Upf1"/>
    <property type="match status" value="1"/>
</dbReference>
<keyword evidence="3" id="KW-0479">Metal-binding</keyword>
<dbReference type="PROSITE" id="PS51981">
    <property type="entry name" value="ZF_RZ"/>
    <property type="match status" value="1"/>
</dbReference>
<dbReference type="EMBL" id="JAZHXI010000002">
    <property type="protein sequence ID" value="KAL2074450.1"/>
    <property type="molecule type" value="Genomic_DNA"/>
</dbReference>
<accession>A0ABR4CX36</accession>
<evidence type="ECO:0000256" key="4">
    <source>
        <dbReference type="ARBA" id="ARBA00022771"/>
    </source>
</evidence>
<evidence type="ECO:0000256" key="7">
    <source>
        <dbReference type="SAM" id="Coils"/>
    </source>
</evidence>
<keyword evidence="7" id="KW-0175">Coiled coil</keyword>
<feature type="domain" description="RZ-type" evidence="8">
    <location>
        <begin position="915"/>
        <end position="990"/>
    </location>
</feature>
<keyword evidence="4" id="KW-0863">Zinc-finger</keyword>
<comment type="subcellular location">
    <subcellularLocation>
        <location evidence="1">Cytoplasm</location>
    </subcellularLocation>
</comment>
<reference evidence="9 10" key="1">
    <citation type="journal article" date="2024" name="Commun. Biol.">
        <title>Comparative genomic analysis of thermophilic fungi reveals convergent evolutionary adaptations and gene losses.</title>
        <authorList>
            <person name="Steindorff A.S."/>
            <person name="Aguilar-Pontes M.V."/>
            <person name="Robinson A.J."/>
            <person name="Andreopoulos B."/>
            <person name="LaButti K."/>
            <person name="Kuo A."/>
            <person name="Mondo S."/>
            <person name="Riley R."/>
            <person name="Otillar R."/>
            <person name="Haridas S."/>
            <person name="Lipzen A."/>
            <person name="Grimwood J."/>
            <person name="Schmutz J."/>
            <person name="Clum A."/>
            <person name="Reid I.D."/>
            <person name="Moisan M.C."/>
            <person name="Butler G."/>
            <person name="Nguyen T.T.M."/>
            <person name="Dewar K."/>
            <person name="Conant G."/>
            <person name="Drula E."/>
            <person name="Henrissat B."/>
            <person name="Hansel C."/>
            <person name="Singer S."/>
            <person name="Hutchinson M.I."/>
            <person name="de Vries R.P."/>
            <person name="Natvig D.O."/>
            <person name="Powell A.J."/>
            <person name="Tsang A."/>
            <person name="Grigoriev I.V."/>
        </authorList>
    </citation>
    <scope>NUCLEOTIDE SEQUENCE [LARGE SCALE GENOMIC DNA]</scope>
    <source>
        <strain evidence="9 10">CBS 494.80</strain>
    </source>
</reference>
<keyword evidence="6" id="KW-0391">Immunity</keyword>
<evidence type="ECO:0000256" key="5">
    <source>
        <dbReference type="ARBA" id="ARBA00022833"/>
    </source>
</evidence>
<gene>
    <name evidence="9" type="ORF">VTL71DRAFT_8228</name>
</gene>
<organism evidence="9 10">
    <name type="scientific">Oculimacula yallundae</name>
    <dbReference type="NCBI Taxonomy" id="86028"/>
    <lineage>
        <taxon>Eukaryota</taxon>
        <taxon>Fungi</taxon>
        <taxon>Dikarya</taxon>
        <taxon>Ascomycota</taxon>
        <taxon>Pezizomycotina</taxon>
        <taxon>Leotiomycetes</taxon>
        <taxon>Helotiales</taxon>
        <taxon>Ploettnerulaceae</taxon>
        <taxon>Oculimacula</taxon>
    </lineage>
</organism>
<keyword evidence="5" id="KW-0862">Zinc</keyword>
<evidence type="ECO:0000256" key="6">
    <source>
        <dbReference type="ARBA" id="ARBA00022859"/>
    </source>
</evidence>
<evidence type="ECO:0000256" key="2">
    <source>
        <dbReference type="ARBA" id="ARBA00022490"/>
    </source>
</evidence>
<feature type="coiled-coil region" evidence="7">
    <location>
        <begin position="649"/>
        <end position="683"/>
    </location>
</feature>
<dbReference type="InterPro" id="IPR045055">
    <property type="entry name" value="DNA2/NAM7-like"/>
</dbReference>
<dbReference type="PANTHER" id="PTHR10887">
    <property type="entry name" value="DNA2/NAM7 HELICASE FAMILY"/>
    <property type="match status" value="1"/>
</dbReference>
<evidence type="ECO:0000259" key="8">
    <source>
        <dbReference type="PROSITE" id="PS51981"/>
    </source>
</evidence>
<dbReference type="Proteomes" id="UP001595075">
    <property type="component" value="Unassembled WGS sequence"/>
</dbReference>
<name>A0ABR4CX36_9HELO</name>
<sequence>MEPHFLNALLPTVEHIISIGDHQQLRPQINNFSLSMESQTSAPYQLDRSQFERLSVGEPGRPPFPVSQLNVQRRMRPQISNLIRATIYPRLVDHESTRNLPDVVGMRHNVFFLDHDNLQDGGSNDTQQKSHSNAWGFNITFALVRHIVRQGTYKSSDIAVLTPYTGQLQSLRAKFRSEFEIVLNDRDEEALVKEGFVDTEVGASDTLASQAVKKPLAKKHMGDLLRHTSPRRSATVDNFQGEETKIVIVSLVRSNKEKKVGFLRTSNRINVLLSRAQHGLYLIGNAETYANVPMWNDVLGLLRADAAVGRQFSLCCPRHPDTEIEASRPEDFERRSPEGGCQLICNQRLDDCGHQCLARCHSDSMHQRTTFIATLPKKLPRSHAALLSRKSYQDVTTLSAFDAPRTSHQKPSDARRLVMLYCSVDILVQALAVVATKRITLVSQLSAIAYASRYVEEASELATTPAHDPTMMVRTVTHVLHHARFNVLILNAHVPATKLVAHVSSAVPGHANIKRCANLLTCGHQCPSICGETCPEEYCQLCSTKQDNRVDLLEMKSYNEIDLDETPIVVLGCGHFFTAETLDGMIGMSQVYDTDGYGEFTCLKDPSSELSKAIPRCPDCNSAIRQHVTQRYKRIINRAVIDEMSKRFIVSGQEGLQKLKLKIEELDQKLESSRAQILGLLDRASKHRTQALTPGAQAEMKKLLLDNNMIAISATSDVTYFRRSTLDRNQPAKKLHDATVYAARQAATLDGEMAGLTITPGIPKPARDRRITLGGFAADLKCRSIILSHLFTITQALNSNAAGAVIKNVGGNPSQQYASFLQDCRTLIEDCKHASLPKLSVESTCYFGKVARALQMYSHASKSDIDKATPVVHEAIALLETAKELCKQPFKDADVLSIAVDNILGLLGKEWYEEVTVAELAAIKQAMVSGSGGIATHSGHWYNCENGHPFAIGECGMPMEQARCIECGARIGGQNHSAVEGVTRADQMER</sequence>
<keyword evidence="10" id="KW-1185">Reference proteome</keyword>
<proteinExistence type="predicted"/>
<comment type="caution">
    <text evidence="9">The sequence shown here is derived from an EMBL/GenBank/DDBJ whole genome shotgun (WGS) entry which is preliminary data.</text>
</comment>
<protein>
    <recommendedName>
        <fullName evidence="8">RZ-type domain-containing protein</fullName>
    </recommendedName>
</protein>
<keyword evidence="2" id="KW-0963">Cytoplasm</keyword>
<dbReference type="Pfam" id="PF13087">
    <property type="entry name" value="AAA_12"/>
    <property type="match status" value="1"/>
</dbReference>
<evidence type="ECO:0000256" key="1">
    <source>
        <dbReference type="ARBA" id="ARBA00004496"/>
    </source>
</evidence>
<dbReference type="InterPro" id="IPR047187">
    <property type="entry name" value="SF1_C_Upf1"/>
</dbReference>
<dbReference type="PANTHER" id="PTHR10887:SF445">
    <property type="entry name" value="NFX1-TYPE ZINC FINGER-CONTAINING PROTEIN 1"/>
    <property type="match status" value="1"/>
</dbReference>
<dbReference type="InterPro" id="IPR041679">
    <property type="entry name" value="DNA2/NAM7-like_C"/>
</dbReference>
<dbReference type="Pfam" id="PF20173">
    <property type="entry name" value="ZnF_RZ-type"/>
    <property type="match status" value="1"/>
</dbReference>
<evidence type="ECO:0000313" key="9">
    <source>
        <dbReference type="EMBL" id="KAL2074450.1"/>
    </source>
</evidence>
<dbReference type="InterPro" id="IPR046439">
    <property type="entry name" value="ZF_RZ_dom"/>
</dbReference>
<dbReference type="SUPFAM" id="SSF52540">
    <property type="entry name" value="P-loop containing nucleoside triphosphate hydrolases"/>
    <property type="match status" value="1"/>
</dbReference>
<dbReference type="Gene3D" id="3.40.50.300">
    <property type="entry name" value="P-loop containing nucleotide triphosphate hydrolases"/>
    <property type="match status" value="2"/>
</dbReference>
<evidence type="ECO:0000256" key="3">
    <source>
        <dbReference type="ARBA" id="ARBA00022723"/>
    </source>
</evidence>